<dbReference type="KEGG" id="sbh:SBI_07769"/>
<dbReference type="Gene3D" id="3.40.50.300">
    <property type="entry name" value="P-loop containing nucleotide triphosphate hydrolases"/>
    <property type="match status" value="1"/>
</dbReference>
<dbReference type="PANTHER" id="PTHR43790">
    <property type="entry name" value="CARBOHYDRATE TRANSPORT ATP-BINDING PROTEIN MG119-RELATED"/>
    <property type="match status" value="1"/>
</dbReference>
<sequence length="260" mass="27789">MVTVPGPLLLALRGVSKRFGAVQALADVDLEIHTGEVVALLGDNGAGKSTLVKVIAGVGPADQGVIEWQGHTVQVRRPHDAQSLGIATVYQDLALCENLDVVGNVFLGREVRRLGILDEVEMERRTRDLLKSLSIRIPDVRVPVATLSGGQRQTVAISRSLLGEPRMLLLDEPTASLGVEQTAHVLDLVDRLRDHGLGVLLISHNMGDVKAVADQAAVLRLGHNNGFFDVMTTSQEQIISSITGATSHARRPPRPGEAGL</sequence>
<keyword evidence="5" id="KW-1185">Reference proteome</keyword>
<gene>
    <name evidence="4" type="ordered locus">SBI_07769</name>
</gene>
<feature type="domain" description="ABC transporter" evidence="3">
    <location>
        <begin position="10"/>
        <end position="246"/>
    </location>
</feature>
<dbReference type="GO" id="GO:0005524">
    <property type="term" value="F:ATP binding"/>
    <property type="evidence" value="ECO:0007669"/>
    <property type="project" value="UniProtKB-KW"/>
</dbReference>
<dbReference type="CDD" id="cd03216">
    <property type="entry name" value="ABC_Carb_Monos_I"/>
    <property type="match status" value="1"/>
</dbReference>
<proteinExistence type="predicted"/>
<evidence type="ECO:0000256" key="2">
    <source>
        <dbReference type="ARBA" id="ARBA00022840"/>
    </source>
</evidence>
<dbReference type="AlphaFoldDB" id="D7CD42"/>
<dbReference type="InterPro" id="IPR003593">
    <property type="entry name" value="AAA+_ATPase"/>
</dbReference>
<dbReference type="Proteomes" id="UP000000377">
    <property type="component" value="Chromosome"/>
</dbReference>
<evidence type="ECO:0000259" key="3">
    <source>
        <dbReference type="PROSITE" id="PS50893"/>
    </source>
</evidence>
<keyword evidence="2 4" id="KW-0067">ATP-binding</keyword>
<dbReference type="RefSeq" id="WP_014180339.1">
    <property type="nucleotide sequence ID" value="NC_016582.1"/>
</dbReference>
<dbReference type="GO" id="GO:0016887">
    <property type="term" value="F:ATP hydrolysis activity"/>
    <property type="evidence" value="ECO:0007669"/>
    <property type="project" value="InterPro"/>
</dbReference>
<evidence type="ECO:0000313" key="5">
    <source>
        <dbReference type="Proteomes" id="UP000000377"/>
    </source>
</evidence>
<organism evidence="4 5">
    <name type="scientific">Streptomyces bingchenggensis (strain BCW-1)</name>
    <dbReference type="NCBI Taxonomy" id="749414"/>
    <lineage>
        <taxon>Bacteria</taxon>
        <taxon>Bacillati</taxon>
        <taxon>Actinomycetota</taxon>
        <taxon>Actinomycetes</taxon>
        <taxon>Kitasatosporales</taxon>
        <taxon>Streptomycetaceae</taxon>
        <taxon>Streptomyces</taxon>
    </lineage>
</organism>
<dbReference type="InterPro" id="IPR003439">
    <property type="entry name" value="ABC_transporter-like_ATP-bd"/>
</dbReference>
<reference evidence="4 5" key="1">
    <citation type="journal article" date="2010" name="J. Bacteriol.">
        <title>Genome sequence of the milbemycin-producing bacterium Streptomyces bingchenggensis.</title>
        <authorList>
            <person name="Wang X.J."/>
            <person name="Yan Y.J."/>
            <person name="Zhang B."/>
            <person name="An J."/>
            <person name="Wang J.J."/>
            <person name="Tian J."/>
            <person name="Jiang L."/>
            <person name="Chen Y.H."/>
            <person name="Huang S.X."/>
            <person name="Yin M."/>
            <person name="Zhang J."/>
            <person name="Gao A.L."/>
            <person name="Liu C.X."/>
            <person name="Zhu Z.X."/>
            <person name="Xiang W.S."/>
        </authorList>
    </citation>
    <scope>NUCLEOTIDE SEQUENCE [LARGE SCALE GENOMIC DNA]</scope>
    <source>
        <strain evidence="4 5">BCW-1</strain>
    </source>
</reference>
<dbReference type="SMART" id="SM00382">
    <property type="entry name" value="AAA"/>
    <property type="match status" value="1"/>
</dbReference>
<evidence type="ECO:0000256" key="1">
    <source>
        <dbReference type="ARBA" id="ARBA00022741"/>
    </source>
</evidence>
<protein>
    <submittedName>
        <fullName evidence="4">ABC transporter ATP-binding protein</fullName>
    </submittedName>
</protein>
<dbReference type="PANTHER" id="PTHR43790:SF8">
    <property type="entry name" value="SUGAR ABC TRANSPORTER ATP-BINDING PROTEIN"/>
    <property type="match status" value="1"/>
</dbReference>
<dbReference type="PATRIC" id="fig|749414.3.peg.7989"/>
<dbReference type="Pfam" id="PF00005">
    <property type="entry name" value="ABC_tran"/>
    <property type="match status" value="1"/>
</dbReference>
<keyword evidence="1" id="KW-0547">Nucleotide-binding</keyword>
<dbReference type="STRING" id="749414.SBI_07769"/>
<dbReference type="SUPFAM" id="SSF52540">
    <property type="entry name" value="P-loop containing nucleoside triphosphate hydrolases"/>
    <property type="match status" value="1"/>
</dbReference>
<dbReference type="eggNOG" id="COG1129">
    <property type="taxonomic scope" value="Bacteria"/>
</dbReference>
<dbReference type="EMBL" id="CP002047">
    <property type="protein sequence ID" value="ADI10889.1"/>
    <property type="molecule type" value="Genomic_DNA"/>
</dbReference>
<dbReference type="HOGENOM" id="CLU_000604_1_2_11"/>
<accession>D7CD42</accession>
<name>D7CD42_STRBB</name>
<dbReference type="InterPro" id="IPR050107">
    <property type="entry name" value="ABC_carbohydrate_import_ATPase"/>
</dbReference>
<evidence type="ECO:0000313" key="4">
    <source>
        <dbReference type="EMBL" id="ADI10889.1"/>
    </source>
</evidence>
<dbReference type="InterPro" id="IPR027417">
    <property type="entry name" value="P-loop_NTPase"/>
</dbReference>
<dbReference type="PROSITE" id="PS50893">
    <property type="entry name" value="ABC_TRANSPORTER_2"/>
    <property type="match status" value="1"/>
</dbReference>